<protein>
    <submittedName>
        <fullName evidence="1">Uncharacterized protein</fullName>
    </submittedName>
</protein>
<sequence length="270" mass="29185">MVSPVRPYLGCMPAMTSFIADRAVARSEVQRWEAGRAKVVLKKFVSRLGTRAIAEIAPDLDIDTVLSADLDTQRAALVTLKTGLGHAGMYAMLRRDLATSERISRVAVAASRGRVARSVIRVVAPGCSATAFADWFNNLVVVNDEVNMIAAMPDHYLLRGLPDGRQEVVETTGGSPTPTRFVVDYTKTDTLATPADPEYPIQIAGQALLDDGVVIGGVRHQLRDRDGALEALLTVEFPGLTPAPLVAAHRWHLAVEFGNWIVAAQSHTDH</sequence>
<dbReference type="EMBL" id="CP020809">
    <property type="protein sequence ID" value="ART70009.1"/>
    <property type="molecule type" value="Genomic_DNA"/>
</dbReference>
<gene>
    <name evidence="1" type="ORF">BTO20_16790</name>
</gene>
<proteinExistence type="predicted"/>
<dbReference type="KEGG" id="mdx:BTO20_16790"/>
<dbReference type="Proteomes" id="UP000195331">
    <property type="component" value="Chromosome"/>
</dbReference>
<name>A0A1Y0C496_9MYCO</name>
<keyword evidence="2" id="KW-1185">Reference proteome</keyword>
<accession>A0A1Y0C496</accession>
<reference evidence="1 2" key="1">
    <citation type="submission" date="2017-04" db="EMBL/GenBank/DDBJ databases">
        <title>Whole Genome Sequence of 1,4-Dioxane Degrading Bacterium Mycobacterium dioxanotrophicus PH-06.</title>
        <authorList>
            <person name="He Y."/>
        </authorList>
    </citation>
    <scope>NUCLEOTIDE SEQUENCE [LARGE SCALE GENOMIC DNA]</scope>
    <source>
        <strain evidence="1 2">PH-06</strain>
    </source>
</reference>
<dbReference type="AlphaFoldDB" id="A0A1Y0C496"/>
<organism evidence="1 2">
    <name type="scientific">Mycobacterium dioxanotrophicus</name>
    <dbReference type="NCBI Taxonomy" id="482462"/>
    <lineage>
        <taxon>Bacteria</taxon>
        <taxon>Bacillati</taxon>
        <taxon>Actinomycetota</taxon>
        <taxon>Actinomycetes</taxon>
        <taxon>Mycobacteriales</taxon>
        <taxon>Mycobacteriaceae</taxon>
        <taxon>Mycobacterium</taxon>
    </lineage>
</organism>
<evidence type="ECO:0000313" key="2">
    <source>
        <dbReference type="Proteomes" id="UP000195331"/>
    </source>
</evidence>
<evidence type="ECO:0000313" key="1">
    <source>
        <dbReference type="EMBL" id="ART70009.1"/>
    </source>
</evidence>